<keyword evidence="3" id="KW-1185">Reference proteome</keyword>
<dbReference type="Gramene" id="ONK66853">
    <property type="protein sequence ID" value="ONK66853"/>
    <property type="gene ID" value="A4U43_C06F12710"/>
</dbReference>
<feature type="region of interest" description="Disordered" evidence="1">
    <location>
        <begin position="124"/>
        <end position="146"/>
    </location>
</feature>
<feature type="compositionally biased region" description="Gly residues" evidence="1">
    <location>
        <begin position="48"/>
        <end position="59"/>
    </location>
</feature>
<name>A0A5P1EMH0_ASPOF</name>
<evidence type="ECO:0000313" key="2">
    <source>
        <dbReference type="EMBL" id="ONK66853.1"/>
    </source>
</evidence>
<gene>
    <name evidence="2" type="ORF">A4U43_C06F12710</name>
</gene>
<reference evidence="3" key="1">
    <citation type="journal article" date="2017" name="Nat. Commun.">
        <title>The asparagus genome sheds light on the origin and evolution of a young Y chromosome.</title>
        <authorList>
            <person name="Harkess A."/>
            <person name="Zhou J."/>
            <person name="Xu C."/>
            <person name="Bowers J.E."/>
            <person name="Van der Hulst R."/>
            <person name="Ayyampalayam S."/>
            <person name="Mercati F."/>
            <person name="Riccardi P."/>
            <person name="McKain M.R."/>
            <person name="Kakrana A."/>
            <person name="Tang H."/>
            <person name="Ray J."/>
            <person name="Groenendijk J."/>
            <person name="Arikit S."/>
            <person name="Mathioni S.M."/>
            <person name="Nakano M."/>
            <person name="Shan H."/>
            <person name="Telgmann-Rauber A."/>
            <person name="Kanno A."/>
            <person name="Yue Z."/>
            <person name="Chen H."/>
            <person name="Li W."/>
            <person name="Chen Y."/>
            <person name="Xu X."/>
            <person name="Zhang Y."/>
            <person name="Luo S."/>
            <person name="Chen H."/>
            <person name="Gao J."/>
            <person name="Mao Z."/>
            <person name="Pires J.C."/>
            <person name="Luo M."/>
            <person name="Kudrna D."/>
            <person name="Wing R.A."/>
            <person name="Meyers B.C."/>
            <person name="Yi K."/>
            <person name="Kong H."/>
            <person name="Lavrijsen P."/>
            <person name="Sunseri F."/>
            <person name="Falavigna A."/>
            <person name="Ye Y."/>
            <person name="Leebens-Mack J.H."/>
            <person name="Chen G."/>
        </authorList>
    </citation>
    <scope>NUCLEOTIDE SEQUENCE [LARGE SCALE GENOMIC DNA]</scope>
    <source>
        <strain evidence="3">cv. DH0086</strain>
    </source>
</reference>
<feature type="compositionally biased region" description="Basic residues" evidence="1">
    <location>
        <begin position="137"/>
        <end position="146"/>
    </location>
</feature>
<accession>A0A5P1EMH0</accession>
<sequence length="224" mass="23631">MDLQCGSAGVSKDISDSSELQGLNEDDGALAGLGGAEAGNNRRRFDGGGDGGGGGGRGAGRGEGRRQCVFWREGEVGLGLMGWRRRKRLGEGRVRRRHAASAAGTTLEIEGVSEATARIRGGIRIPRGDRGGVLPSAHRRHQNLPPARPRRRLQRNLPLRVDGGEDGGRSRAVEGSDVVRYALDSEVRIEDGIEHAASDGVEGLGDGEDLESGVSFVGVWCWGS</sequence>
<evidence type="ECO:0000313" key="3">
    <source>
        <dbReference type="Proteomes" id="UP000243459"/>
    </source>
</evidence>
<dbReference type="EMBL" id="CM007386">
    <property type="protein sequence ID" value="ONK66853.1"/>
    <property type="molecule type" value="Genomic_DNA"/>
</dbReference>
<protein>
    <submittedName>
        <fullName evidence="2">Uncharacterized protein</fullName>
    </submittedName>
</protein>
<feature type="region of interest" description="Disordered" evidence="1">
    <location>
        <begin position="1"/>
        <end position="63"/>
    </location>
</feature>
<dbReference type="AlphaFoldDB" id="A0A5P1EMH0"/>
<evidence type="ECO:0000256" key="1">
    <source>
        <dbReference type="SAM" id="MobiDB-lite"/>
    </source>
</evidence>
<dbReference type="Proteomes" id="UP000243459">
    <property type="component" value="Chromosome 6"/>
</dbReference>
<proteinExistence type="predicted"/>
<organism evidence="2 3">
    <name type="scientific">Asparagus officinalis</name>
    <name type="common">Garden asparagus</name>
    <dbReference type="NCBI Taxonomy" id="4686"/>
    <lineage>
        <taxon>Eukaryota</taxon>
        <taxon>Viridiplantae</taxon>
        <taxon>Streptophyta</taxon>
        <taxon>Embryophyta</taxon>
        <taxon>Tracheophyta</taxon>
        <taxon>Spermatophyta</taxon>
        <taxon>Magnoliopsida</taxon>
        <taxon>Liliopsida</taxon>
        <taxon>Asparagales</taxon>
        <taxon>Asparagaceae</taxon>
        <taxon>Asparagoideae</taxon>
        <taxon>Asparagus</taxon>
    </lineage>
</organism>